<protein>
    <submittedName>
        <fullName evidence="1">Uncharacterized protein</fullName>
    </submittedName>
</protein>
<gene>
    <name evidence="1" type="ORF">QTG54_006232</name>
</gene>
<comment type="caution">
    <text evidence="1">The sequence shown here is derived from an EMBL/GenBank/DDBJ whole genome shotgun (WGS) entry which is preliminary data.</text>
</comment>
<dbReference type="SUPFAM" id="SSF52058">
    <property type="entry name" value="L domain-like"/>
    <property type="match status" value="1"/>
</dbReference>
<accession>A0AAD9DEB7</accession>
<dbReference type="Proteomes" id="UP001224775">
    <property type="component" value="Unassembled WGS sequence"/>
</dbReference>
<name>A0AAD9DEB7_9STRA</name>
<dbReference type="InterPro" id="IPR026906">
    <property type="entry name" value="LRR_5"/>
</dbReference>
<sequence length="216" mass="24654">ELETIGEGAFCNCTSLRSLTIPSVRSIGLLAFDNCVQLTDLEVGEGLETIEQSAFQYCHCLRRITIPLHCMIGIDVFSNCPKLTKVDLVGGIHNTIASLHLESWRNEMKDEINRFNQTLPTIPDQKTDTIQQWIRSVIRQFDHYKAEHIRLLKEATTLLELALWKAKIDEKEEKGHVEGMKAKRVKLDIQSERNERRITSGASIVIKNVLPFLELK</sequence>
<dbReference type="InterPro" id="IPR053139">
    <property type="entry name" value="Surface_bspA-like"/>
</dbReference>
<proteinExistence type="predicted"/>
<organism evidence="1 2">
    <name type="scientific">Skeletonema marinoi</name>
    <dbReference type="NCBI Taxonomy" id="267567"/>
    <lineage>
        <taxon>Eukaryota</taxon>
        <taxon>Sar</taxon>
        <taxon>Stramenopiles</taxon>
        <taxon>Ochrophyta</taxon>
        <taxon>Bacillariophyta</taxon>
        <taxon>Coscinodiscophyceae</taxon>
        <taxon>Thalassiosirophycidae</taxon>
        <taxon>Thalassiosirales</taxon>
        <taxon>Skeletonemataceae</taxon>
        <taxon>Skeletonema</taxon>
        <taxon>Skeletonema marinoi-dohrnii complex</taxon>
    </lineage>
</organism>
<feature type="non-terminal residue" evidence="1">
    <location>
        <position position="1"/>
    </location>
</feature>
<dbReference type="PANTHER" id="PTHR45661">
    <property type="entry name" value="SURFACE ANTIGEN"/>
    <property type="match status" value="1"/>
</dbReference>
<evidence type="ECO:0000313" key="1">
    <source>
        <dbReference type="EMBL" id="KAK1742635.1"/>
    </source>
</evidence>
<dbReference type="AlphaFoldDB" id="A0AAD9DEB7"/>
<dbReference type="EMBL" id="JATAAI010000010">
    <property type="protein sequence ID" value="KAK1742635.1"/>
    <property type="molecule type" value="Genomic_DNA"/>
</dbReference>
<reference evidence="1" key="1">
    <citation type="submission" date="2023-06" db="EMBL/GenBank/DDBJ databases">
        <title>Survivors Of The Sea: Transcriptome response of Skeletonema marinoi to long-term dormancy.</title>
        <authorList>
            <person name="Pinder M.I.M."/>
            <person name="Kourtchenko O."/>
            <person name="Robertson E.K."/>
            <person name="Larsson T."/>
            <person name="Maumus F."/>
            <person name="Osuna-Cruz C.M."/>
            <person name="Vancaester E."/>
            <person name="Stenow R."/>
            <person name="Vandepoele K."/>
            <person name="Ploug H."/>
            <person name="Bruchert V."/>
            <person name="Godhe A."/>
            <person name="Topel M."/>
        </authorList>
    </citation>
    <scope>NUCLEOTIDE SEQUENCE</scope>
    <source>
        <strain evidence="1">R05AC</strain>
    </source>
</reference>
<keyword evidence="2" id="KW-1185">Reference proteome</keyword>
<dbReference type="PANTHER" id="PTHR45661:SF3">
    <property type="entry name" value="IG-LIKE DOMAIN-CONTAINING PROTEIN"/>
    <property type="match status" value="1"/>
</dbReference>
<dbReference type="Pfam" id="PF13306">
    <property type="entry name" value="LRR_5"/>
    <property type="match status" value="1"/>
</dbReference>
<dbReference type="Gene3D" id="3.80.10.10">
    <property type="entry name" value="Ribonuclease Inhibitor"/>
    <property type="match status" value="1"/>
</dbReference>
<dbReference type="InterPro" id="IPR032675">
    <property type="entry name" value="LRR_dom_sf"/>
</dbReference>
<evidence type="ECO:0000313" key="2">
    <source>
        <dbReference type="Proteomes" id="UP001224775"/>
    </source>
</evidence>